<sequence>MAFVCIYFRFFLTLLSADFCRYKREREKCTYNCQLTQFHLENLQILALANAFQENEGASYLAACSCLLCLCYNYCGCILRLSYR</sequence>
<dbReference type="AlphaFoldDB" id="A0A8X6XV48"/>
<evidence type="ECO:0000313" key="2">
    <source>
        <dbReference type="EMBL" id="GFY59916.1"/>
    </source>
</evidence>
<comment type="caution">
    <text evidence="2">The sequence shown here is derived from an EMBL/GenBank/DDBJ whole genome shotgun (WGS) entry which is preliminary data.</text>
</comment>
<gene>
    <name evidence="2" type="ORF">TNIN_94851</name>
</gene>
<reference evidence="2" key="1">
    <citation type="submission" date="2020-08" db="EMBL/GenBank/DDBJ databases">
        <title>Multicomponent nature underlies the extraordinary mechanical properties of spider dragline silk.</title>
        <authorList>
            <person name="Kono N."/>
            <person name="Nakamura H."/>
            <person name="Mori M."/>
            <person name="Yoshida Y."/>
            <person name="Ohtoshi R."/>
            <person name="Malay A.D."/>
            <person name="Moran D.A.P."/>
            <person name="Tomita M."/>
            <person name="Numata K."/>
            <person name="Arakawa K."/>
        </authorList>
    </citation>
    <scope>NUCLEOTIDE SEQUENCE</scope>
</reference>
<keyword evidence="1" id="KW-0732">Signal</keyword>
<name>A0A8X6XV48_9ARAC</name>
<keyword evidence="3" id="KW-1185">Reference proteome</keyword>
<evidence type="ECO:0000313" key="3">
    <source>
        <dbReference type="Proteomes" id="UP000886998"/>
    </source>
</evidence>
<accession>A0A8X6XV48</accession>
<evidence type="ECO:0000256" key="1">
    <source>
        <dbReference type="SAM" id="SignalP"/>
    </source>
</evidence>
<evidence type="ECO:0008006" key="4">
    <source>
        <dbReference type="Google" id="ProtNLM"/>
    </source>
</evidence>
<feature type="chain" id="PRO_5036451163" description="Secreted protein" evidence="1">
    <location>
        <begin position="18"/>
        <end position="84"/>
    </location>
</feature>
<proteinExistence type="predicted"/>
<organism evidence="2 3">
    <name type="scientific">Trichonephila inaurata madagascariensis</name>
    <dbReference type="NCBI Taxonomy" id="2747483"/>
    <lineage>
        <taxon>Eukaryota</taxon>
        <taxon>Metazoa</taxon>
        <taxon>Ecdysozoa</taxon>
        <taxon>Arthropoda</taxon>
        <taxon>Chelicerata</taxon>
        <taxon>Arachnida</taxon>
        <taxon>Araneae</taxon>
        <taxon>Araneomorphae</taxon>
        <taxon>Entelegynae</taxon>
        <taxon>Araneoidea</taxon>
        <taxon>Nephilidae</taxon>
        <taxon>Trichonephila</taxon>
        <taxon>Trichonephila inaurata</taxon>
    </lineage>
</organism>
<feature type="signal peptide" evidence="1">
    <location>
        <begin position="1"/>
        <end position="17"/>
    </location>
</feature>
<dbReference type="EMBL" id="BMAV01012885">
    <property type="protein sequence ID" value="GFY59916.1"/>
    <property type="molecule type" value="Genomic_DNA"/>
</dbReference>
<dbReference type="Proteomes" id="UP000886998">
    <property type="component" value="Unassembled WGS sequence"/>
</dbReference>
<protein>
    <recommendedName>
        <fullName evidence="4">Secreted protein</fullName>
    </recommendedName>
</protein>